<feature type="non-terminal residue" evidence="2">
    <location>
        <position position="1"/>
    </location>
</feature>
<name>X1IPK9_9ZZZZ</name>
<evidence type="ECO:0000313" key="2">
    <source>
        <dbReference type="EMBL" id="GAH71200.1"/>
    </source>
</evidence>
<accession>X1IPK9</accession>
<protein>
    <submittedName>
        <fullName evidence="2">Uncharacterized protein</fullName>
    </submittedName>
</protein>
<keyword evidence="1" id="KW-1133">Transmembrane helix</keyword>
<feature type="transmembrane region" description="Helical" evidence="1">
    <location>
        <begin position="54"/>
        <end position="71"/>
    </location>
</feature>
<dbReference type="AlphaFoldDB" id="X1IPK9"/>
<organism evidence="2">
    <name type="scientific">marine sediment metagenome</name>
    <dbReference type="NCBI Taxonomy" id="412755"/>
    <lineage>
        <taxon>unclassified sequences</taxon>
        <taxon>metagenomes</taxon>
        <taxon>ecological metagenomes</taxon>
    </lineage>
</organism>
<reference evidence="2" key="1">
    <citation type="journal article" date="2014" name="Front. Microbiol.">
        <title>High frequency of phylogenetically diverse reductive dehalogenase-homologous genes in deep subseafloor sedimentary metagenomes.</title>
        <authorList>
            <person name="Kawai M."/>
            <person name="Futagami T."/>
            <person name="Toyoda A."/>
            <person name="Takaki Y."/>
            <person name="Nishi S."/>
            <person name="Hori S."/>
            <person name="Arai W."/>
            <person name="Tsubouchi T."/>
            <person name="Morono Y."/>
            <person name="Uchiyama I."/>
            <person name="Ito T."/>
            <person name="Fujiyama A."/>
            <person name="Inagaki F."/>
            <person name="Takami H."/>
        </authorList>
    </citation>
    <scope>NUCLEOTIDE SEQUENCE</scope>
    <source>
        <strain evidence="2">Expedition CK06-06</strain>
    </source>
</reference>
<sequence>YFKEHKKYLNEHSIRKGLDKQLSAEEAYDDIAEKTVKEGDKVIKRAGLKLNLKNVLYSGAFFGLGYVLGASK</sequence>
<dbReference type="EMBL" id="BARU01027169">
    <property type="protein sequence ID" value="GAH71200.1"/>
    <property type="molecule type" value="Genomic_DNA"/>
</dbReference>
<keyword evidence="1" id="KW-0472">Membrane</keyword>
<gene>
    <name evidence="2" type="ORF">S03H2_43537</name>
</gene>
<proteinExistence type="predicted"/>
<evidence type="ECO:0000256" key="1">
    <source>
        <dbReference type="SAM" id="Phobius"/>
    </source>
</evidence>
<keyword evidence="1" id="KW-0812">Transmembrane</keyword>
<comment type="caution">
    <text evidence="2">The sequence shown here is derived from an EMBL/GenBank/DDBJ whole genome shotgun (WGS) entry which is preliminary data.</text>
</comment>